<dbReference type="Proteomes" id="UP000553193">
    <property type="component" value="Unassembled WGS sequence"/>
</dbReference>
<sequence length="59" mass="6044">MVTLLAVVRVNLLHNDVANTQSVGFVRGSTTPTLTPGQTVIARVDGTANGLVALLRGTG</sequence>
<reference evidence="1 2" key="1">
    <citation type="submission" date="2020-08" db="EMBL/GenBank/DDBJ databases">
        <title>Genomic Encyclopedia of Type Strains, Phase IV (KMG-IV): sequencing the most valuable type-strain genomes for metagenomic binning, comparative biology and taxonomic classification.</title>
        <authorList>
            <person name="Goeker M."/>
        </authorList>
    </citation>
    <scope>NUCLEOTIDE SEQUENCE [LARGE SCALE GENOMIC DNA]</scope>
    <source>
        <strain evidence="1 2">DSM 19979</strain>
    </source>
</reference>
<comment type="caution">
    <text evidence="1">The sequence shown here is derived from an EMBL/GenBank/DDBJ whole genome shotgun (WGS) entry which is preliminary data.</text>
</comment>
<evidence type="ECO:0000313" key="1">
    <source>
        <dbReference type="EMBL" id="MBB3896739.1"/>
    </source>
</evidence>
<keyword evidence="2" id="KW-1185">Reference proteome</keyword>
<organism evidence="1 2">
    <name type="scientific">Roseococcus suduntuyensis</name>
    <dbReference type="NCBI Taxonomy" id="455361"/>
    <lineage>
        <taxon>Bacteria</taxon>
        <taxon>Pseudomonadati</taxon>
        <taxon>Pseudomonadota</taxon>
        <taxon>Alphaproteobacteria</taxon>
        <taxon>Acetobacterales</taxon>
        <taxon>Roseomonadaceae</taxon>
        <taxon>Roseococcus</taxon>
    </lineage>
</organism>
<accession>A0A840A5E9</accession>
<dbReference type="EMBL" id="JACIDJ010000001">
    <property type="protein sequence ID" value="MBB3896739.1"/>
    <property type="molecule type" value="Genomic_DNA"/>
</dbReference>
<name>A0A840A5E9_9PROT</name>
<protein>
    <submittedName>
        <fullName evidence="1">Uncharacterized protein</fullName>
    </submittedName>
</protein>
<proteinExistence type="predicted"/>
<dbReference type="AlphaFoldDB" id="A0A840A5E9"/>
<gene>
    <name evidence="1" type="ORF">GGQ83_000165</name>
</gene>
<evidence type="ECO:0000313" key="2">
    <source>
        <dbReference type="Proteomes" id="UP000553193"/>
    </source>
</evidence>
<dbReference type="RefSeq" id="WP_184381699.1">
    <property type="nucleotide sequence ID" value="NZ_JACIDJ010000001.1"/>
</dbReference>